<keyword evidence="6" id="KW-0206">Cytoskeleton</keyword>
<dbReference type="PANTHER" id="PTHR18879">
    <property type="entry name" value="CENTROSOMAL PROTEIN OF 290 KDA"/>
    <property type="match status" value="1"/>
</dbReference>
<comment type="caution">
    <text evidence="11">The sequence shown here is derived from an EMBL/GenBank/DDBJ whole genome shotgun (WGS) entry which is preliminary data.</text>
</comment>
<dbReference type="GO" id="GO:1905349">
    <property type="term" value="P:ciliary transition zone assembly"/>
    <property type="evidence" value="ECO:0007669"/>
    <property type="project" value="TreeGrafter"/>
</dbReference>
<feature type="region of interest" description="Disordered" evidence="9">
    <location>
        <begin position="1852"/>
        <end position="1872"/>
    </location>
</feature>
<evidence type="ECO:0000256" key="2">
    <source>
        <dbReference type="ARBA" id="ARBA00004300"/>
    </source>
</evidence>
<feature type="coiled-coil region" evidence="8">
    <location>
        <begin position="461"/>
        <end position="529"/>
    </location>
</feature>
<evidence type="ECO:0000256" key="7">
    <source>
        <dbReference type="ARBA" id="ARBA00023273"/>
    </source>
</evidence>
<feature type="compositionally biased region" description="Basic and acidic residues" evidence="9">
    <location>
        <begin position="1635"/>
        <end position="1646"/>
    </location>
</feature>
<organism evidence="11 12">
    <name type="scientific">Desmophyllum pertusum</name>
    <dbReference type="NCBI Taxonomy" id="174260"/>
    <lineage>
        <taxon>Eukaryota</taxon>
        <taxon>Metazoa</taxon>
        <taxon>Cnidaria</taxon>
        <taxon>Anthozoa</taxon>
        <taxon>Hexacorallia</taxon>
        <taxon>Scleractinia</taxon>
        <taxon>Caryophylliina</taxon>
        <taxon>Caryophylliidae</taxon>
        <taxon>Desmophyllum</taxon>
    </lineage>
</organism>
<feature type="coiled-coil region" evidence="8">
    <location>
        <begin position="746"/>
        <end position="847"/>
    </location>
</feature>
<dbReference type="EMBL" id="MU826360">
    <property type="protein sequence ID" value="KAJ7379046.1"/>
    <property type="molecule type" value="Genomic_DNA"/>
</dbReference>
<keyword evidence="5 8" id="KW-0175">Coiled coil</keyword>
<comment type="subcellular location">
    <subcellularLocation>
        <location evidence="1">Cytoplasm</location>
        <location evidence="1">Cytoskeleton</location>
        <location evidence="1">Cilium basal body</location>
    </subcellularLocation>
    <subcellularLocation>
        <location evidence="2">Cytoplasm</location>
        <location evidence="2">Cytoskeleton</location>
        <location evidence="2">Microtubule organizing center</location>
        <location evidence="2">Centrosome</location>
    </subcellularLocation>
</comment>
<keyword evidence="3" id="KW-0963">Cytoplasm</keyword>
<feature type="coiled-coil region" evidence="8">
    <location>
        <begin position="660"/>
        <end position="715"/>
    </location>
</feature>
<reference evidence="11" key="1">
    <citation type="submission" date="2023-01" db="EMBL/GenBank/DDBJ databases">
        <title>Genome assembly of the deep-sea coral Lophelia pertusa.</title>
        <authorList>
            <person name="Herrera S."/>
            <person name="Cordes E."/>
        </authorList>
    </citation>
    <scope>NUCLEOTIDE SEQUENCE</scope>
    <source>
        <strain evidence="11">USNM1676648</strain>
        <tissue evidence="11">Polyp</tissue>
    </source>
</reference>
<proteinExistence type="predicted"/>
<dbReference type="Pfam" id="PF16574">
    <property type="entry name" value="CEP209_CC5"/>
    <property type="match status" value="1"/>
</dbReference>
<dbReference type="Proteomes" id="UP001163046">
    <property type="component" value="Unassembled WGS sequence"/>
</dbReference>
<feature type="coiled-coil region" evidence="8">
    <location>
        <begin position="1182"/>
        <end position="1299"/>
    </location>
</feature>
<sequence length="2448" mass="284998">MPPLDWGRIMGADLEALREDLDAADDMYGVLEMGSVRPDSEEAVDVNKMIKLFEVTKTIMKVKSLQAELAAEEITKGGGGEREQELMEEIAHLEREVQQYRKYDGVGGEDFMREIQQIESRKQALEQELNEREEAYFLEKNKNDQMVGKLDEAERENKTLRRDLDRSKMDLRDLQRQIEQQRDSMVMRRGDDSEFKDKLSKKNKELSEYLDEIRILQEANDELEDRIKNAEKELEESTAEMNKMTDEYTKLKTILQQSDLIIDDMRKERDALRAQVQDLRVQSATKTDTDDEIMVAVNSKVDEWKAVLAAKEIELDQYKSLVQELKQQVTGLQLDTDKNIPGHASTVLEKDEQIENLKKELEKASGEMHGVASYVEEVKALTEKGVPSAYQQKRLRELNSTLQREQLEVLQFKDRMIMAENAAATKDKQLNDLLARMMQYERGEYGLSEAVQEIKDCKAQIRIRDQNIEDLTSQVNNLEIKVNDSELENEELRERLGMDPKETLNIEDVERLEEERLQLKRQLRKQALHRGARAVELGITAEDLIVAEEQEEVSSPRRLPVMDSDSDVTKALNKRLEGEVEKNEQQIEKFKSNMKKVETENKELKDENKQLEVGMREILAQLRERAQQGSEGDKLVQVPALEKLMAMIESRNAIGQYDTTLQLKAQIEQLTGRNEELRHELRNAREETAKAIMQLERKNAKVEDLEKDVKVLKEIGEGAVKLQPMSLPQGMTPSSTEIIASLNEHLIQVLQEISLKEQLLDKMEKDLEMFKRKFSVILHQKGLLYADFEKEKEKWEEEKKVIEGEKASTELAREHDKIRLTEFERLLDNLDKDEDKQKKRLGEMTRKITVLRVNEKSLSRRYTAMQEVEAALRKENKKYRNDVVAMETAITERLGYLQRHKEMSTYKIGVLQQALDESVPATELESANKQYNELTAKYRDIIQRENSLVARSAIVDNLEADMKVLQERDAELKKEMTSLKERNHSLEQMVNELLSKEGGEGGADTSIVRQEEIDRISRKLATLEMKELNERERADHATRKYDQLQSLLKELEERNAELEQKFAEISKLNLESQRLERQLRDEISNSVTQETHKAVTQRVQSLEESESKLKVEASRLKEVAEVASHQTEAIKSQQESQDREVTSLRKQLYDMQMESDDKTIIGKLHHHIVALQVSEGTAVRKLEAATQKLSKQEAHVLRLERKIDEKDQALYHAKMEARNKAKFLKRTIQDLRRQYSGALPLMKQEKFADTMRSLHEDKRKLEGELKKARTDREAAEDKLAELKLQHDGLQELMATLKDGKGATKVTEWHAKMGEIRLQDLKLNRAISRLQEELKYMENITKVHERTISDLEDENVQLTKEHEERQLLWEQREVELERMIDKFEKQREQLADAAAKFEEATGSIPDPNLPVANQLEMAIRKIKEHIRIIVGTREESKLLKKRYGELDQAFKQSEERLTQKDKLINELRLRLPLSEREEITSEAKKAAGLVEEDYESKRALKVAQATVSSLQQMLARKEESLAKYQEMLKEAREEAKTQTEQHKAEIQLLQDRLHLETDETFRRKKSFHMDSVNADGPPIPTHKQLSRLSELEEMVVEQDNALAIAAEKYKKSRNEISKMKKDHEEHVNNHKQQMARKKEEHSNEVKRLNSEKLERDDRIMEQSKEIEVLKDELETAKEAAQRAPSKTMKHLVERLRNQLALKEKQQKSLSQALLQLRADMVSNAEDNVQAHARKAEQQANVQHIVEKETAGLQARLEELQERMEKLKSELKRQRDKESSLREEKDRLKQDLSRKDSALLKLGSELKELETIQEELDRKEQELRAERNTHAQERSELEKLREKVKTLQEKIKQLKQKTVEESEEGPGAEKPIVEEVIKEDRAAVVTEGVARWEDNKKWQQKVETLRGKLAEKTRDLEKAEKTIAMLREAVSRAEKDKSGLHNRLKSSSKSVVGGPPLVTNDVVQDLKQNIYKLEEENQELRRQKVLGHDKQMEALELRNKQLVEYIEGLERDLAGRMAEQRSVDHADADMYRDLYQRNQSLQKQLLEAKEENMELRFDYEQARKENPRLKARVEDLQEYVEILKAELEASKKREKARKKSLGTGMGGQSVEDLERVIAAMRRVVERLQGENDQLKKTVGAGGPQYGEVLKENKRLKHELEKAKVSDKTQSTRGVSGQGNTAKLMTENEKLLKDLKKEMDEVEKLKTANANLEQRKDELVKELEQLHQKLSDSNMEGLDSKEWKSVVLPKIYEEKMQKLEAELEKKTHLLKDIKTYLKAAANRETELMKKQQELEEKVAILERFPTNIKMDSDLVKQFQQTRLRLATLESEKEEILHEVRQLRKMGQAGDLPRDLENEEVLEKLRNYDRMMADDVELRTRLKTVELERDRTSHEVTKLRKELGAFDPTFFEEIEDLKYNYQKAVERNVLYERQLRQMSRQFGVDVNIPTEE</sequence>
<keyword evidence="7" id="KW-0966">Cell projection</keyword>
<feature type="coiled-coil region" evidence="8">
    <location>
        <begin position="1034"/>
        <end position="1119"/>
    </location>
</feature>
<dbReference type="InterPro" id="IPR032321">
    <property type="entry name" value="Cep209_CC5"/>
</dbReference>
<dbReference type="GO" id="GO:0034451">
    <property type="term" value="C:centriolar satellite"/>
    <property type="evidence" value="ECO:0007669"/>
    <property type="project" value="TreeGrafter"/>
</dbReference>
<feature type="region of interest" description="Disordered" evidence="9">
    <location>
        <begin position="1818"/>
        <end position="1838"/>
    </location>
</feature>
<dbReference type="InterPro" id="IPR026201">
    <property type="entry name" value="Cep290"/>
</dbReference>
<dbReference type="OrthoDB" id="6351660at2759"/>
<evidence type="ECO:0000256" key="3">
    <source>
        <dbReference type="ARBA" id="ARBA00022490"/>
    </source>
</evidence>
<evidence type="ECO:0000256" key="4">
    <source>
        <dbReference type="ARBA" id="ARBA00022794"/>
    </source>
</evidence>
<feature type="region of interest" description="Disordered" evidence="9">
    <location>
        <begin position="1619"/>
        <end position="1646"/>
    </location>
</feature>
<feature type="coiled-coil region" evidence="8">
    <location>
        <begin position="83"/>
        <end position="367"/>
    </location>
</feature>
<accession>A0A9X0CXC9</accession>
<feature type="region of interest" description="Disordered" evidence="9">
    <location>
        <begin position="1766"/>
        <end position="1788"/>
    </location>
</feature>
<name>A0A9X0CXC9_9CNID</name>
<evidence type="ECO:0000256" key="9">
    <source>
        <dbReference type="SAM" id="MobiDB-lite"/>
    </source>
</evidence>
<feature type="domain" description="Centrosomal protein of 290kDa coiled-coil region" evidence="10">
    <location>
        <begin position="1250"/>
        <end position="1377"/>
    </location>
</feature>
<dbReference type="GO" id="GO:1905515">
    <property type="term" value="P:non-motile cilium assembly"/>
    <property type="evidence" value="ECO:0007669"/>
    <property type="project" value="TreeGrafter"/>
</dbReference>
<evidence type="ECO:0000256" key="1">
    <source>
        <dbReference type="ARBA" id="ARBA00004120"/>
    </source>
</evidence>
<feature type="coiled-coil region" evidence="8">
    <location>
        <begin position="2378"/>
        <end position="2437"/>
    </location>
</feature>
<keyword evidence="12" id="KW-1185">Reference proteome</keyword>
<evidence type="ECO:0000313" key="12">
    <source>
        <dbReference type="Proteomes" id="UP001163046"/>
    </source>
</evidence>
<dbReference type="GO" id="GO:0097711">
    <property type="term" value="P:ciliary basal body-plasma membrane docking"/>
    <property type="evidence" value="ECO:0007669"/>
    <property type="project" value="TreeGrafter"/>
</dbReference>
<feature type="coiled-coil region" evidence="8">
    <location>
        <begin position="1961"/>
        <end position="2342"/>
    </location>
</feature>
<gene>
    <name evidence="11" type="ORF">OS493_018841</name>
</gene>
<protein>
    <recommendedName>
        <fullName evidence="10">Centrosomal protein of 290kDa coiled-coil region domain-containing protein</fullName>
    </recommendedName>
</protein>
<feature type="region of interest" description="Disordered" evidence="9">
    <location>
        <begin position="1932"/>
        <end position="1954"/>
    </location>
</feature>
<feature type="coiled-coil region" evidence="8">
    <location>
        <begin position="1499"/>
        <end position="1551"/>
    </location>
</feature>
<evidence type="ECO:0000256" key="8">
    <source>
        <dbReference type="SAM" id="Coils"/>
    </source>
</evidence>
<dbReference type="GO" id="GO:0035869">
    <property type="term" value="C:ciliary transition zone"/>
    <property type="evidence" value="ECO:0007669"/>
    <property type="project" value="TreeGrafter"/>
</dbReference>
<dbReference type="PANTHER" id="PTHR18879:SF20">
    <property type="entry name" value="CENTROSOMAL PROTEIN OF 290 KDA"/>
    <property type="match status" value="1"/>
</dbReference>
<evidence type="ECO:0000313" key="11">
    <source>
        <dbReference type="EMBL" id="KAJ7379046.1"/>
    </source>
</evidence>
<keyword evidence="4" id="KW-0970">Cilium biogenesis/degradation</keyword>
<feature type="coiled-coil region" evidence="8">
    <location>
        <begin position="1340"/>
        <end position="1399"/>
    </location>
</feature>
<evidence type="ECO:0000259" key="10">
    <source>
        <dbReference type="Pfam" id="PF16574"/>
    </source>
</evidence>
<evidence type="ECO:0000256" key="5">
    <source>
        <dbReference type="ARBA" id="ARBA00023054"/>
    </source>
</evidence>
<feature type="coiled-coil region" evidence="8">
    <location>
        <begin position="924"/>
        <end position="996"/>
    </location>
</feature>
<evidence type="ECO:0000256" key="6">
    <source>
        <dbReference type="ARBA" id="ARBA00023212"/>
    </source>
</evidence>
<feature type="coiled-coil region" evidence="8">
    <location>
        <begin position="573"/>
        <end position="621"/>
    </location>
</feature>